<dbReference type="EMBL" id="JARKIE010000058">
    <property type="protein sequence ID" value="KAJ7691469.1"/>
    <property type="molecule type" value="Genomic_DNA"/>
</dbReference>
<reference evidence="1" key="1">
    <citation type="submission" date="2023-03" db="EMBL/GenBank/DDBJ databases">
        <title>Massive genome expansion in bonnet fungi (Mycena s.s.) driven by repeated elements and novel gene families across ecological guilds.</title>
        <authorList>
            <consortium name="Lawrence Berkeley National Laboratory"/>
            <person name="Harder C.B."/>
            <person name="Miyauchi S."/>
            <person name="Viragh M."/>
            <person name="Kuo A."/>
            <person name="Thoen E."/>
            <person name="Andreopoulos B."/>
            <person name="Lu D."/>
            <person name="Skrede I."/>
            <person name="Drula E."/>
            <person name="Henrissat B."/>
            <person name="Morin E."/>
            <person name="Kohler A."/>
            <person name="Barry K."/>
            <person name="LaButti K."/>
            <person name="Morin E."/>
            <person name="Salamov A."/>
            <person name="Lipzen A."/>
            <person name="Mereny Z."/>
            <person name="Hegedus B."/>
            <person name="Baldrian P."/>
            <person name="Stursova M."/>
            <person name="Weitz H."/>
            <person name="Taylor A."/>
            <person name="Grigoriev I.V."/>
            <person name="Nagy L.G."/>
            <person name="Martin F."/>
            <person name="Kauserud H."/>
        </authorList>
    </citation>
    <scope>NUCLEOTIDE SEQUENCE</scope>
    <source>
        <strain evidence="1">CBHHK067</strain>
    </source>
</reference>
<proteinExistence type="predicted"/>
<name>A0AAD7DHH5_MYCRO</name>
<keyword evidence="2" id="KW-1185">Reference proteome</keyword>
<comment type="caution">
    <text evidence="1">The sequence shown here is derived from an EMBL/GenBank/DDBJ whole genome shotgun (WGS) entry which is preliminary data.</text>
</comment>
<gene>
    <name evidence="1" type="ORF">B0H17DRAFT_935056</name>
</gene>
<accession>A0AAD7DHH5</accession>
<sequence>MIIVQGFNEKKITSGLNGFLKQEFRELELLDELTRLRFKDKLPRYVPLQL</sequence>
<dbReference type="AlphaFoldDB" id="A0AAD7DHH5"/>
<evidence type="ECO:0000313" key="1">
    <source>
        <dbReference type="EMBL" id="KAJ7691469.1"/>
    </source>
</evidence>
<organism evidence="1 2">
    <name type="scientific">Mycena rosella</name>
    <name type="common">Pink bonnet</name>
    <name type="synonym">Agaricus rosellus</name>
    <dbReference type="NCBI Taxonomy" id="1033263"/>
    <lineage>
        <taxon>Eukaryota</taxon>
        <taxon>Fungi</taxon>
        <taxon>Dikarya</taxon>
        <taxon>Basidiomycota</taxon>
        <taxon>Agaricomycotina</taxon>
        <taxon>Agaricomycetes</taxon>
        <taxon>Agaricomycetidae</taxon>
        <taxon>Agaricales</taxon>
        <taxon>Marasmiineae</taxon>
        <taxon>Mycenaceae</taxon>
        <taxon>Mycena</taxon>
    </lineage>
</organism>
<protein>
    <submittedName>
        <fullName evidence="1">Uncharacterized protein</fullName>
    </submittedName>
</protein>
<evidence type="ECO:0000313" key="2">
    <source>
        <dbReference type="Proteomes" id="UP001221757"/>
    </source>
</evidence>
<dbReference type="Proteomes" id="UP001221757">
    <property type="component" value="Unassembled WGS sequence"/>
</dbReference>